<feature type="region of interest" description="Disordered" evidence="2">
    <location>
        <begin position="283"/>
        <end position="362"/>
    </location>
</feature>
<feature type="coiled-coil region" evidence="1">
    <location>
        <begin position="50"/>
        <end position="84"/>
    </location>
</feature>
<feature type="compositionally biased region" description="Basic and acidic residues" evidence="2">
    <location>
        <begin position="288"/>
        <end position="315"/>
    </location>
</feature>
<organism evidence="3 4">
    <name type="scientific">Stentor coeruleus</name>
    <dbReference type="NCBI Taxonomy" id="5963"/>
    <lineage>
        <taxon>Eukaryota</taxon>
        <taxon>Sar</taxon>
        <taxon>Alveolata</taxon>
        <taxon>Ciliophora</taxon>
        <taxon>Postciliodesmatophora</taxon>
        <taxon>Heterotrichea</taxon>
        <taxon>Heterotrichida</taxon>
        <taxon>Stentoridae</taxon>
        <taxon>Stentor</taxon>
    </lineage>
</organism>
<accession>A0A1R2BG97</accession>
<gene>
    <name evidence="3" type="ORF">SteCoe_24972</name>
</gene>
<proteinExistence type="predicted"/>
<dbReference type="AlphaFoldDB" id="A0A1R2BG97"/>
<feature type="compositionally biased region" description="Basic and acidic residues" evidence="2">
    <location>
        <begin position="327"/>
        <end position="352"/>
    </location>
</feature>
<keyword evidence="1" id="KW-0175">Coiled coil</keyword>
<dbReference type="OrthoDB" id="196867at2759"/>
<name>A0A1R2BG97_9CILI</name>
<sequence length="362" mass="41779">MSGKYWEKYQEKKLKQERCCKTPTHMSDKQAYIVSLEAQIDRSQNSNLLVTTFAERIEQLQKQLNTAEERIANLARNVKIQGNEPVETIYGGYIAKLEERVSFLEQQGKKKADSYKNFSESIEGALRETEKRISKIIEDFEDKYKKTNPGLFSFGNEAFGKFENSGTRFKDMEASGKDRILSEAAENVWIAQQTCTKLAEDSLDRITGCEKRIKELKKTIENFMPNAEDIEAKVTEKLDLSIENLSGLIKGYIKVQENMMSEFKEFKDKQELKDPGIFSFGSTYPKPLEIHDGKKVKNKSESNSKEHSKEPEFKNTRKRSSSPAARVPEKKQQGKKEENVKKKNDRKSRLEKLYQNFSEKAT</sequence>
<dbReference type="Proteomes" id="UP000187209">
    <property type="component" value="Unassembled WGS sequence"/>
</dbReference>
<evidence type="ECO:0000313" key="4">
    <source>
        <dbReference type="Proteomes" id="UP000187209"/>
    </source>
</evidence>
<evidence type="ECO:0000256" key="2">
    <source>
        <dbReference type="SAM" id="MobiDB-lite"/>
    </source>
</evidence>
<dbReference type="EMBL" id="MPUH01000668">
    <property type="protein sequence ID" value="OMJ75793.1"/>
    <property type="molecule type" value="Genomic_DNA"/>
</dbReference>
<keyword evidence="4" id="KW-1185">Reference proteome</keyword>
<reference evidence="3 4" key="1">
    <citation type="submission" date="2016-11" db="EMBL/GenBank/DDBJ databases">
        <title>The macronuclear genome of Stentor coeruleus: a giant cell with tiny introns.</title>
        <authorList>
            <person name="Slabodnick M."/>
            <person name="Ruby J.G."/>
            <person name="Reiff S.B."/>
            <person name="Swart E.C."/>
            <person name="Gosai S."/>
            <person name="Prabakaran S."/>
            <person name="Witkowska E."/>
            <person name="Larue G.E."/>
            <person name="Fisher S."/>
            <person name="Freeman R.M."/>
            <person name="Gunawardena J."/>
            <person name="Chu W."/>
            <person name="Stover N.A."/>
            <person name="Gregory B.D."/>
            <person name="Nowacki M."/>
            <person name="Derisi J."/>
            <person name="Roy S.W."/>
            <person name="Marshall W.F."/>
            <person name="Sood P."/>
        </authorList>
    </citation>
    <scope>NUCLEOTIDE SEQUENCE [LARGE SCALE GENOMIC DNA]</scope>
    <source>
        <strain evidence="3">WM001</strain>
    </source>
</reference>
<comment type="caution">
    <text evidence="3">The sequence shown here is derived from an EMBL/GenBank/DDBJ whole genome shotgun (WGS) entry which is preliminary data.</text>
</comment>
<evidence type="ECO:0000256" key="1">
    <source>
        <dbReference type="SAM" id="Coils"/>
    </source>
</evidence>
<protein>
    <submittedName>
        <fullName evidence="3">Uncharacterized protein</fullName>
    </submittedName>
</protein>
<evidence type="ECO:0000313" key="3">
    <source>
        <dbReference type="EMBL" id="OMJ75793.1"/>
    </source>
</evidence>